<keyword evidence="2" id="KW-0963">Cytoplasm</keyword>
<dbReference type="GO" id="GO:0005737">
    <property type="term" value="C:cytoplasm"/>
    <property type="evidence" value="ECO:0007669"/>
    <property type="project" value="UniProtKB-SubCell"/>
</dbReference>
<evidence type="ECO:0000313" key="4">
    <source>
        <dbReference type="EMBL" id="RXM32050.1"/>
    </source>
</evidence>
<dbReference type="AlphaFoldDB" id="A0A444UA57"/>
<gene>
    <name evidence="4" type="ORF">EOD39_16314</name>
</gene>
<comment type="caution">
    <text evidence="4">The sequence shown here is derived from an EMBL/GenBank/DDBJ whole genome shotgun (WGS) entry which is preliminary data.</text>
</comment>
<keyword evidence="5" id="KW-1185">Reference proteome</keyword>
<dbReference type="Pfam" id="PF17840">
    <property type="entry name" value="Tugs"/>
    <property type="match status" value="1"/>
</dbReference>
<sequence length="100" mass="11683">MVYSVIKRVPYSSHQIQCGHQFTLKSKTAAAAKRHHLVKPASAILVKYTRGYRSRLPEPLRINEDYERRLRLLSLDDMERLATRMLHPEAVECMELSFLD</sequence>
<dbReference type="EMBL" id="SCEB01214966">
    <property type="protein sequence ID" value="RXM32050.1"/>
    <property type="molecule type" value="Genomic_DNA"/>
</dbReference>
<feature type="domain" description="Ubl4 C-terminal TUGS" evidence="3">
    <location>
        <begin position="62"/>
        <end position="85"/>
    </location>
</feature>
<organism evidence="4 5">
    <name type="scientific">Acipenser ruthenus</name>
    <name type="common">Sterlet sturgeon</name>
    <dbReference type="NCBI Taxonomy" id="7906"/>
    <lineage>
        <taxon>Eukaryota</taxon>
        <taxon>Metazoa</taxon>
        <taxon>Chordata</taxon>
        <taxon>Craniata</taxon>
        <taxon>Vertebrata</taxon>
        <taxon>Euteleostomi</taxon>
        <taxon>Actinopterygii</taxon>
        <taxon>Chondrostei</taxon>
        <taxon>Acipenseriformes</taxon>
        <taxon>Acipenseridae</taxon>
        <taxon>Acipenser</taxon>
    </lineage>
</organism>
<comment type="subcellular location">
    <subcellularLocation>
        <location evidence="1">Cytoplasm</location>
    </subcellularLocation>
</comment>
<evidence type="ECO:0000259" key="3">
    <source>
        <dbReference type="Pfam" id="PF17840"/>
    </source>
</evidence>
<reference evidence="4 5" key="1">
    <citation type="submission" date="2019-01" db="EMBL/GenBank/DDBJ databases">
        <title>Draft Genome and Complete Hox-Cluster Characterization of the Sterlet Sturgeon (Acipenser ruthenus).</title>
        <authorList>
            <person name="Wei Q."/>
        </authorList>
    </citation>
    <scope>NUCLEOTIDE SEQUENCE [LARGE SCALE GENOMIC DNA]</scope>
    <source>
        <strain evidence="4">WHYD16114868_AA</strain>
        <tissue evidence="4">Blood</tissue>
    </source>
</reference>
<evidence type="ECO:0000313" key="5">
    <source>
        <dbReference type="Proteomes" id="UP000289886"/>
    </source>
</evidence>
<dbReference type="Proteomes" id="UP000289886">
    <property type="component" value="Unassembled WGS sequence"/>
</dbReference>
<protein>
    <submittedName>
        <fullName evidence="4">Ubiquitin-like protein 4A</fullName>
    </submittedName>
</protein>
<evidence type="ECO:0000256" key="1">
    <source>
        <dbReference type="ARBA" id="ARBA00004496"/>
    </source>
</evidence>
<proteinExistence type="predicted"/>
<accession>A0A444UA57</accession>
<name>A0A444UA57_ACIRT</name>
<dbReference type="InterPro" id="IPR041421">
    <property type="entry name" value="Ubl4_C_TUGS"/>
</dbReference>
<evidence type="ECO:0000256" key="2">
    <source>
        <dbReference type="ARBA" id="ARBA00022490"/>
    </source>
</evidence>